<feature type="compositionally biased region" description="Basic and acidic residues" evidence="1">
    <location>
        <begin position="42"/>
        <end position="57"/>
    </location>
</feature>
<dbReference type="EMBL" id="JAYKXN010000005">
    <property type="protein sequence ID" value="KAK7284850.1"/>
    <property type="molecule type" value="Genomic_DNA"/>
</dbReference>
<evidence type="ECO:0000313" key="2">
    <source>
        <dbReference type="EMBL" id="KAK7284850.1"/>
    </source>
</evidence>
<proteinExistence type="predicted"/>
<feature type="region of interest" description="Disordered" evidence="1">
    <location>
        <begin position="87"/>
        <end position="109"/>
    </location>
</feature>
<organism evidence="2 3">
    <name type="scientific">Clitoria ternatea</name>
    <name type="common">Butterfly pea</name>
    <dbReference type="NCBI Taxonomy" id="43366"/>
    <lineage>
        <taxon>Eukaryota</taxon>
        <taxon>Viridiplantae</taxon>
        <taxon>Streptophyta</taxon>
        <taxon>Embryophyta</taxon>
        <taxon>Tracheophyta</taxon>
        <taxon>Spermatophyta</taxon>
        <taxon>Magnoliopsida</taxon>
        <taxon>eudicotyledons</taxon>
        <taxon>Gunneridae</taxon>
        <taxon>Pentapetalae</taxon>
        <taxon>rosids</taxon>
        <taxon>fabids</taxon>
        <taxon>Fabales</taxon>
        <taxon>Fabaceae</taxon>
        <taxon>Papilionoideae</taxon>
        <taxon>50 kb inversion clade</taxon>
        <taxon>NPAAA clade</taxon>
        <taxon>indigoferoid/millettioid clade</taxon>
        <taxon>Phaseoleae</taxon>
        <taxon>Clitoria</taxon>
    </lineage>
</organism>
<comment type="caution">
    <text evidence="2">The sequence shown here is derived from an EMBL/GenBank/DDBJ whole genome shotgun (WGS) entry which is preliminary data.</text>
</comment>
<dbReference type="Proteomes" id="UP001359559">
    <property type="component" value="Unassembled WGS sequence"/>
</dbReference>
<keyword evidence="3" id="KW-1185">Reference proteome</keyword>
<evidence type="ECO:0000313" key="3">
    <source>
        <dbReference type="Proteomes" id="UP001359559"/>
    </source>
</evidence>
<feature type="region of interest" description="Disordered" evidence="1">
    <location>
        <begin position="33"/>
        <end position="57"/>
    </location>
</feature>
<sequence>MNGKGSLKTRNQGGREGKKLCELEAEQNLEIKNHNLVNGEGNDGKDTKETEIKSGHTGKDLILNRRYFNMGVEETDVREKKGWVSRIQAKPHQPPEEPPDLELIQDANG</sequence>
<accession>A0AAN9IRD5</accession>
<reference evidence="2 3" key="1">
    <citation type="submission" date="2024-01" db="EMBL/GenBank/DDBJ databases">
        <title>The genomes of 5 underutilized Papilionoideae crops provide insights into root nodulation and disease resistance.</title>
        <authorList>
            <person name="Yuan L."/>
        </authorList>
    </citation>
    <scope>NUCLEOTIDE SEQUENCE [LARGE SCALE GENOMIC DNA]</scope>
    <source>
        <strain evidence="2">LY-2023</strain>
        <tissue evidence="2">Leaf</tissue>
    </source>
</reference>
<evidence type="ECO:0000256" key="1">
    <source>
        <dbReference type="SAM" id="MobiDB-lite"/>
    </source>
</evidence>
<gene>
    <name evidence="2" type="ORF">RJT34_19603</name>
</gene>
<protein>
    <submittedName>
        <fullName evidence="2">Uncharacterized protein</fullName>
    </submittedName>
</protein>
<name>A0AAN9IRD5_CLITE</name>
<dbReference type="AlphaFoldDB" id="A0AAN9IRD5"/>